<dbReference type="RefSeq" id="WP_106692974.1">
    <property type="nucleotide sequence ID" value="NZ_PXNQ02000016.1"/>
</dbReference>
<keyword evidence="2" id="KW-1185">Reference proteome</keyword>
<protein>
    <submittedName>
        <fullName evidence="1">Uncharacterized protein</fullName>
    </submittedName>
</protein>
<comment type="caution">
    <text evidence="1">The sequence shown here is derived from an EMBL/GenBank/DDBJ whole genome shotgun (WGS) entry which is preliminary data.</text>
</comment>
<sequence length="85" mass="9129">MTKAELDSMCAMLANKLLLGATLELAAQAAAPNDPASALRGALTSAEERIPENSVLFSKLSAKDNAILRQRIIEHMRTVVQHNDA</sequence>
<dbReference type="AlphaFoldDB" id="A0A3R7LI96"/>
<organism evidence="1 2">
    <name type="scientific">Paracoccus methylarcula</name>
    <dbReference type="NCBI Taxonomy" id="72022"/>
    <lineage>
        <taxon>Bacteria</taxon>
        <taxon>Pseudomonadati</taxon>
        <taxon>Pseudomonadota</taxon>
        <taxon>Alphaproteobacteria</taxon>
        <taxon>Rhodobacterales</taxon>
        <taxon>Paracoccaceae</taxon>
        <taxon>Paracoccus</taxon>
    </lineage>
</organism>
<evidence type="ECO:0000313" key="2">
    <source>
        <dbReference type="Proteomes" id="UP000238137"/>
    </source>
</evidence>
<gene>
    <name evidence="1" type="ORF">A7A09_019565</name>
</gene>
<dbReference type="EMBL" id="PXNQ02000016">
    <property type="protein sequence ID" value="RNF32876.1"/>
    <property type="molecule type" value="Genomic_DNA"/>
</dbReference>
<proteinExistence type="predicted"/>
<dbReference type="Proteomes" id="UP000238137">
    <property type="component" value="Unassembled WGS sequence"/>
</dbReference>
<reference evidence="1" key="1">
    <citation type="submission" date="2018-05" db="EMBL/GenBank/DDBJ databases">
        <title>Reclassification of Methylarcula marina and Methylarcula terricola as Paracoccus methylarcula sp.nov., comb.nov. and Paracoccus terricola comb.nov.</title>
        <authorList>
            <person name="Shmareva M.N."/>
            <person name="Doronina N.V."/>
            <person name="Vasilenko O.V."/>
            <person name="Tarlachkov S.V."/>
            <person name="Trotsenko Y.A."/>
        </authorList>
    </citation>
    <scope>NUCLEOTIDE SEQUENCE [LARGE SCALE GENOMIC DNA]</scope>
    <source>
        <strain evidence="1">VKM B-2159</strain>
    </source>
</reference>
<name>A0A3R7LI96_9RHOB</name>
<accession>A0A3R7LI96</accession>
<evidence type="ECO:0000313" key="1">
    <source>
        <dbReference type="EMBL" id="RNF32876.1"/>
    </source>
</evidence>